<proteinExistence type="predicted"/>
<reference evidence="3" key="1">
    <citation type="journal article" date="2019" name="Int. J. Syst. Evol. Microbiol.">
        <title>The Global Catalogue of Microorganisms (GCM) 10K type strain sequencing project: providing services to taxonomists for standard genome sequencing and annotation.</title>
        <authorList>
            <consortium name="The Broad Institute Genomics Platform"/>
            <consortium name="The Broad Institute Genome Sequencing Center for Infectious Disease"/>
            <person name="Wu L."/>
            <person name="Ma J."/>
        </authorList>
    </citation>
    <scope>NUCLEOTIDE SEQUENCE [LARGE SCALE GENOMIC DNA]</scope>
    <source>
        <strain evidence="3">CECT 7184</strain>
    </source>
</reference>
<keyword evidence="1" id="KW-0732">Signal</keyword>
<evidence type="ECO:0000313" key="3">
    <source>
        <dbReference type="Proteomes" id="UP001596142"/>
    </source>
</evidence>
<evidence type="ECO:0000313" key="2">
    <source>
        <dbReference type="EMBL" id="MFC5713679.1"/>
    </source>
</evidence>
<comment type="caution">
    <text evidence="2">The sequence shown here is derived from an EMBL/GenBank/DDBJ whole genome shotgun (WGS) entry which is preliminary data.</text>
</comment>
<dbReference type="Proteomes" id="UP001596142">
    <property type="component" value="Unassembled WGS sequence"/>
</dbReference>
<protein>
    <submittedName>
        <fullName evidence="2">YusW family protein</fullName>
    </submittedName>
</protein>
<accession>A0ABW0YML2</accession>
<dbReference type="EMBL" id="JBHSOZ010000005">
    <property type="protein sequence ID" value="MFC5713679.1"/>
    <property type="molecule type" value="Genomic_DNA"/>
</dbReference>
<feature type="signal peptide" evidence="1">
    <location>
        <begin position="1"/>
        <end position="25"/>
    </location>
</feature>
<dbReference type="InterPro" id="IPR025623">
    <property type="entry name" value="YusW"/>
</dbReference>
<dbReference type="PROSITE" id="PS51257">
    <property type="entry name" value="PROKAR_LIPOPROTEIN"/>
    <property type="match status" value="1"/>
</dbReference>
<evidence type="ECO:0000256" key="1">
    <source>
        <dbReference type="SAM" id="SignalP"/>
    </source>
</evidence>
<sequence length="167" mass="18365">MKKFTRGAVFFLAVMLTFMSTGCNGGDAAGQGGNQAGNQAGNQTGMNAQDNFGGQAFQTNVDNIREFDLEVRTIYDDEVEWEYKRTTNDVDAKVEHEHGEEADQGGDWAVQHMEEMLAQLNVSSQMSEAQIADEVLAVFGLVPEEINDFGLEITFADGTEIEIERLS</sequence>
<name>A0ABW0YML2_9BACI</name>
<gene>
    <name evidence="2" type="ORF">ACFPU1_12885</name>
</gene>
<organism evidence="2 3">
    <name type="scientific">Thalassorhabdus alkalitolerans</name>
    <dbReference type="NCBI Taxonomy" id="2282697"/>
    <lineage>
        <taxon>Bacteria</taxon>
        <taxon>Bacillati</taxon>
        <taxon>Bacillota</taxon>
        <taxon>Bacilli</taxon>
        <taxon>Bacillales</taxon>
        <taxon>Bacillaceae</taxon>
        <taxon>Thalassorhabdus</taxon>
    </lineage>
</organism>
<keyword evidence="3" id="KW-1185">Reference proteome</keyword>
<feature type="chain" id="PRO_5045653564" evidence="1">
    <location>
        <begin position="26"/>
        <end position="167"/>
    </location>
</feature>
<dbReference type="Pfam" id="PF14039">
    <property type="entry name" value="YusW"/>
    <property type="match status" value="1"/>
</dbReference>
<dbReference type="RefSeq" id="WP_385941759.1">
    <property type="nucleotide sequence ID" value="NZ_JBHSOZ010000005.1"/>
</dbReference>